<dbReference type="RefSeq" id="WP_316410075.1">
    <property type="nucleotide sequence ID" value="NZ_AP027081.1"/>
</dbReference>
<evidence type="ECO:0008006" key="3">
    <source>
        <dbReference type="Google" id="ProtNLM"/>
    </source>
</evidence>
<sequence length="189" mass="20732">MSTIALALHEPAAGRVRDIWAHLGAQFGLAGIRRVPFPHLTLLGFEGLDHDRAKEVLERFSQETAPFALEAHGLGLFHGSSPILYAPVVKTPTLEALHRSLAAAFQALGAQTYPLYEPDRWIPHITLAQGAPARGTYGEAVDLLLGMDLHIPFEVRNLTLFQWIGPRYEPADRFPLMGPLCDVQNNPGA</sequence>
<dbReference type="EMBL" id="AP027081">
    <property type="protein sequence ID" value="BDU77036.1"/>
    <property type="molecule type" value="Genomic_DNA"/>
</dbReference>
<dbReference type="AlphaFoldDB" id="A0AA48GPT7"/>
<dbReference type="SUPFAM" id="SSF55144">
    <property type="entry name" value="LigT-like"/>
    <property type="match status" value="1"/>
</dbReference>
<evidence type="ECO:0000313" key="1">
    <source>
        <dbReference type="EMBL" id="BDU77036.1"/>
    </source>
</evidence>
<evidence type="ECO:0000313" key="2">
    <source>
        <dbReference type="Proteomes" id="UP001228113"/>
    </source>
</evidence>
<dbReference type="InterPro" id="IPR009097">
    <property type="entry name" value="Cyclic_Pdiesterase"/>
</dbReference>
<reference evidence="1" key="1">
    <citation type="journal article" date="2023" name="Int. J. Syst. Evol. Microbiol.">
        <title>Mesoterricola silvestris gen. nov., sp. nov., Mesoterricola sediminis sp. nov., Geothrix oryzae sp. nov., Geothrix edaphica sp. nov., Geothrix rubra sp. nov., and Geothrix limicola sp. nov., six novel members of Acidobacteriota isolated from soils.</title>
        <authorList>
            <person name="Itoh H."/>
            <person name="Sugisawa Y."/>
            <person name="Mise K."/>
            <person name="Xu Z."/>
            <person name="Kuniyasu M."/>
            <person name="Ushijima N."/>
            <person name="Kawano K."/>
            <person name="Kobayashi E."/>
            <person name="Shiratori Y."/>
            <person name="Masuda Y."/>
            <person name="Senoo K."/>
        </authorList>
    </citation>
    <scope>NUCLEOTIDE SEQUENCE</scope>
    <source>
        <strain evidence="1">W786</strain>
    </source>
</reference>
<dbReference type="KEGG" id="msea:METESE_19940"/>
<dbReference type="Proteomes" id="UP001228113">
    <property type="component" value="Chromosome"/>
</dbReference>
<proteinExistence type="predicted"/>
<protein>
    <recommendedName>
        <fullName evidence="3">2'-5' RNA ligase family protein</fullName>
    </recommendedName>
</protein>
<dbReference type="Gene3D" id="3.90.1140.10">
    <property type="entry name" value="Cyclic phosphodiesterase"/>
    <property type="match status" value="1"/>
</dbReference>
<gene>
    <name evidence="1" type="ORF">METESE_19940</name>
</gene>
<organism evidence="1 2">
    <name type="scientific">Mesoterricola sediminis</name>
    <dbReference type="NCBI Taxonomy" id="2927980"/>
    <lineage>
        <taxon>Bacteria</taxon>
        <taxon>Pseudomonadati</taxon>
        <taxon>Acidobacteriota</taxon>
        <taxon>Holophagae</taxon>
        <taxon>Holophagales</taxon>
        <taxon>Holophagaceae</taxon>
        <taxon>Mesoterricola</taxon>
    </lineage>
</organism>
<keyword evidence="2" id="KW-1185">Reference proteome</keyword>
<name>A0AA48GPT7_9BACT</name>
<accession>A0AA48GPT7</accession>
<dbReference type="Pfam" id="PF13563">
    <property type="entry name" value="2_5_RNA_ligase2"/>
    <property type="match status" value="1"/>
</dbReference>